<gene>
    <name evidence="7" type="primary">rssA_2</name>
    <name evidence="6" type="ORF">AXF12_00700</name>
    <name evidence="7" type="ORF">SAMEA44541418_01627</name>
</gene>
<sequence length="255" mass="27864">MKQLGLVFSGGGIRALAHAGLLKALEEEGIAPAVIAATSGGALVGGLYASGIKAEAMFDFFTQTPLFKFSHFTFKKVGLLDSAKYPKLFKKYIPQQTFEELETPLWVATTNLLSGKVQYFGKGELIRPLVASAALPPYFSPVKIGDGLYCDGGVLDNFPIDALKGQCEVVIGSFINPLKTVTEAHLGSTLKYLQRIYDIMLDGHYARKFKKCDLLFLHQLDNIGVLDVKELEAAFTYGYQQTKARMGEIIALLQA</sequence>
<evidence type="ECO:0000256" key="2">
    <source>
        <dbReference type="ARBA" id="ARBA00022963"/>
    </source>
</evidence>
<name>A0AAX2GZJ1_9FLAO</name>
<dbReference type="PANTHER" id="PTHR14226:SF29">
    <property type="entry name" value="NEUROPATHY TARGET ESTERASE SWS"/>
    <property type="match status" value="1"/>
</dbReference>
<accession>A0AAX2GZJ1</accession>
<dbReference type="Pfam" id="PF01734">
    <property type="entry name" value="Patatin"/>
    <property type="match status" value="1"/>
</dbReference>
<dbReference type="GO" id="GO:0016787">
    <property type="term" value="F:hydrolase activity"/>
    <property type="evidence" value="ECO:0007669"/>
    <property type="project" value="UniProtKB-UniRule"/>
</dbReference>
<dbReference type="InterPro" id="IPR002641">
    <property type="entry name" value="PNPLA_dom"/>
</dbReference>
<feature type="active site" description="Nucleophile" evidence="4">
    <location>
        <position position="39"/>
    </location>
</feature>
<dbReference type="EMBL" id="CP014227">
    <property type="protein sequence ID" value="AMD84182.1"/>
    <property type="molecule type" value="Genomic_DNA"/>
</dbReference>
<dbReference type="InterPro" id="IPR016035">
    <property type="entry name" value="Acyl_Trfase/lysoPLipase"/>
</dbReference>
<evidence type="ECO:0000313" key="9">
    <source>
        <dbReference type="Proteomes" id="UP000215539"/>
    </source>
</evidence>
<dbReference type="RefSeq" id="WP_066427696.1">
    <property type="nucleotide sequence ID" value="NZ_CP014227.1"/>
</dbReference>
<reference evidence="7 9" key="2">
    <citation type="submission" date="2017-06" db="EMBL/GenBank/DDBJ databases">
        <authorList>
            <consortium name="Pathogen Informatics"/>
        </authorList>
    </citation>
    <scope>NUCLEOTIDE SEQUENCE [LARGE SCALE GENOMIC DNA]</scope>
    <source>
        <strain evidence="7 9">NCTC12947</strain>
    </source>
</reference>
<evidence type="ECO:0000313" key="8">
    <source>
        <dbReference type="Proteomes" id="UP000065822"/>
    </source>
</evidence>
<dbReference type="Proteomes" id="UP000065822">
    <property type="component" value="Chromosome"/>
</dbReference>
<feature type="short sequence motif" description="DGA/G" evidence="4">
    <location>
        <begin position="151"/>
        <end position="153"/>
    </location>
</feature>
<reference evidence="6 8" key="1">
    <citation type="submission" date="2016-02" db="EMBL/GenBank/DDBJ databases">
        <authorList>
            <person name="Holder M.E."/>
            <person name="Ajami N.J."/>
            <person name="Petrosino J.F."/>
        </authorList>
    </citation>
    <scope>NUCLEOTIDE SEQUENCE [LARGE SCALE GENOMIC DNA]</scope>
    <source>
        <strain evidence="6 8">CCUG 32990</strain>
    </source>
</reference>
<dbReference type="InterPro" id="IPR050301">
    <property type="entry name" value="NTE"/>
</dbReference>
<evidence type="ECO:0000256" key="3">
    <source>
        <dbReference type="ARBA" id="ARBA00023098"/>
    </source>
</evidence>
<keyword evidence="8" id="KW-1185">Reference proteome</keyword>
<protein>
    <submittedName>
        <fullName evidence="7">NTE family protein rssA</fullName>
    </submittedName>
    <submittedName>
        <fullName evidence="6">Phospholipase</fullName>
    </submittedName>
</protein>
<keyword evidence="3 4" id="KW-0443">Lipid metabolism</keyword>
<evidence type="ECO:0000259" key="5">
    <source>
        <dbReference type="PROSITE" id="PS51635"/>
    </source>
</evidence>
<dbReference type="CDD" id="cd07205">
    <property type="entry name" value="Pat_PNPLA6_PNPLA7_NTE1_like"/>
    <property type="match status" value="1"/>
</dbReference>
<evidence type="ECO:0000256" key="1">
    <source>
        <dbReference type="ARBA" id="ARBA00022801"/>
    </source>
</evidence>
<dbReference type="GO" id="GO:0016042">
    <property type="term" value="P:lipid catabolic process"/>
    <property type="evidence" value="ECO:0007669"/>
    <property type="project" value="UniProtKB-UniRule"/>
</dbReference>
<proteinExistence type="predicted"/>
<dbReference type="AlphaFoldDB" id="A0AAX2GZJ1"/>
<feature type="active site" description="Proton acceptor" evidence="4">
    <location>
        <position position="151"/>
    </location>
</feature>
<dbReference type="PANTHER" id="PTHR14226">
    <property type="entry name" value="NEUROPATHY TARGET ESTERASE/SWISS CHEESE D.MELANOGASTER"/>
    <property type="match status" value="1"/>
</dbReference>
<dbReference type="PROSITE" id="PS51635">
    <property type="entry name" value="PNPLA"/>
    <property type="match status" value="1"/>
</dbReference>
<keyword evidence="1 4" id="KW-0378">Hydrolase</keyword>
<dbReference type="Gene3D" id="3.40.1090.10">
    <property type="entry name" value="Cytosolic phospholipase A2 catalytic domain"/>
    <property type="match status" value="2"/>
</dbReference>
<comment type="caution">
    <text evidence="4">Lacks conserved residue(s) required for the propagation of feature annotation.</text>
</comment>
<dbReference type="SUPFAM" id="SSF52151">
    <property type="entry name" value="FabD/lysophospholipase-like"/>
    <property type="match status" value="1"/>
</dbReference>
<evidence type="ECO:0000313" key="6">
    <source>
        <dbReference type="EMBL" id="AMD84182.1"/>
    </source>
</evidence>
<dbReference type="KEGG" id="chg:AXF12_00700"/>
<evidence type="ECO:0000256" key="4">
    <source>
        <dbReference type="PROSITE-ProRule" id="PRU01161"/>
    </source>
</evidence>
<evidence type="ECO:0000313" key="7">
    <source>
        <dbReference type="EMBL" id="SNV12833.1"/>
    </source>
</evidence>
<feature type="domain" description="PNPLA" evidence="5">
    <location>
        <begin position="6"/>
        <end position="164"/>
    </location>
</feature>
<organism evidence="7 9">
    <name type="scientific">Capnocytophaga haemolytica</name>
    <dbReference type="NCBI Taxonomy" id="45243"/>
    <lineage>
        <taxon>Bacteria</taxon>
        <taxon>Pseudomonadati</taxon>
        <taxon>Bacteroidota</taxon>
        <taxon>Flavobacteriia</taxon>
        <taxon>Flavobacteriales</taxon>
        <taxon>Flavobacteriaceae</taxon>
        <taxon>Capnocytophaga</taxon>
    </lineage>
</organism>
<dbReference type="Proteomes" id="UP000215539">
    <property type="component" value="Chromosome 1"/>
</dbReference>
<dbReference type="EMBL" id="LT906449">
    <property type="protein sequence ID" value="SNV12833.1"/>
    <property type="molecule type" value="Genomic_DNA"/>
</dbReference>
<keyword evidence="2 4" id="KW-0442">Lipid degradation</keyword>